<comment type="catalytic activity">
    <reaction evidence="14">
        <text>[(1-&gt;4)-beta-D-glucosyl]n+m + reduced acceptor + O2 = 4-dehydro-beta-D-glucosyl-[(1-&gt;4)-beta-D-glucosyl]n-1 + [(1-&gt;4)-beta-D-glucosyl]m + acceptor + H2O.</text>
        <dbReference type="EC" id="1.14.99.56"/>
    </reaction>
</comment>
<dbReference type="InterPro" id="IPR005103">
    <property type="entry name" value="AA9_LPMO"/>
</dbReference>
<evidence type="ECO:0000313" key="18">
    <source>
        <dbReference type="Proteomes" id="UP000596902"/>
    </source>
</evidence>
<dbReference type="GO" id="GO:0004497">
    <property type="term" value="F:monooxygenase activity"/>
    <property type="evidence" value="ECO:0007669"/>
    <property type="project" value="UniProtKB-KW"/>
</dbReference>
<keyword evidence="12" id="KW-0624">Polysaccharide degradation</keyword>
<evidence type="ECO:0000313" key="17">
    <source>
        <dbReference type="EMBL" id="KAF7672257.1"/>
    </source>
</evidence>
<evidence type="ECO:0000256" key="4">
    <source>
        <dbReference type="ARBA" id="ARBA00022723"/>
    </source>
</evidence>
<evidence type="ECO:0000256" key="13">
    <source>
        <dbReference type="ARBA" id="ARBA00044502"/>
    </source>
</evidence>
<reference evidence="17" key="2">
    <citation type="submission" date="2020-08" db="EMBL/GenBank/DDBJ databases">
        <title>Draft Genome Sequence of Cumin Blight Pathogen Alternaria burnsii.</title>
        <authorList>
            <person name="Feng Z."/>
        </authorList>
    </citation>
    <scope>NUCLEOTIDE SEQUENCE</scope>
    <source>
        <strain evidence="17">CBS107.38</strain>
    </source>
</reference>
<evidence type="ECO:0000256" key="11">
    <source>
        <dbReference type="ARBA" id="ARBA00023277"/>
    </source>
</evidence>
<comment type="subcellular location">
    <subcellularLocation>
        <location evidence="2">Secreted</location>
    </subcellularLocation>
</comment>
<dbReference type="GO" id="GO:0046872">
    <property type="term" value="F:metal ion binding"/>
    <property type="evidence" value="ECO:0007669"/>
    <property type="project" value="UniProtKB-KW"/>
</dbReference>
<keyword evidence="9" id="KW-0503">Monooxygenase</keyword>
<keyword evidence="6" id="KW-0136">Cellulose degradation</keyword>
<keyword evidence="18" id="KW-1185">Reference proteome</keyword>
<keyword evidence="3" id="KW-0964">Secreted</keyword>
<dbReference type="PANTHER" id="PTHR33353">
    <property type="entry name" value="PUTATIVE (AFU_ORTHOLOGUE AFUA_1G12560)-RELATED"/>
    <property type="match status" value="1"/>
</dbReference>
<feature type="domain" description="Auxiliary Activity family 9 catalytic" evidence="16">
    <location>
        <begin position="277"/>
        <end position="479"/>
    </location>
</feature>
<comment type="caution">
    <text evidence="17">The sequence shown here is derived from an EMBL/GenBank/DDBJ whole genome shotgun (WGS) entry which is preliminary data.</text>
</comment>
<proteinExistence type="inferred from homology"/>
<evidence type="ECO:0000256" key="14">
    <source>
        <dbReference type="ARBA" id="ARBA00045077"/>
    </source>
</evidence>
<evidence type="ECO:0000259" key="16">
    <source>
        <dbReference type="Pfam" id="PF03443"/>
    </source>
</evidence>
<evidence type="ECO:0000256" key="5">
    <source>
        <dbReference type="ARBA" id="ARBA00022729"/>
    </source>
</evidence>
<evidence type="ECO:0000256" key="7">
    <source>
        <dbReference type="ARBA" id="ARBA00023002"/>
    </source>
</evidence>
<reference evidence="17" key="1">
    <citation type="submission" date="2020-01" db="EMBL/GenBank/DDBJ databases">
        <authorList>
            <person name="Feng Z.H.Z."/>
        </authorList>
    </citation>
    <scope>NUCLEOTIDE SEQUENCE</scope>
    <source>
        <strain evidence="17">CBS107.38</strain>
    </source>
</reference>
<evidence type="ECO:0000256" key="10">
    <source>
        <dbReference type="ARBA" id="ARBA00023157"/>
    </source>
</evidence>
<keyword evidence="5" id="KW-0732">Signal</keyword>
<name>A0A8H7AZ26_9PLEO</name>
<evidence type="ECO:0000256" key="9">
    <source>
        <dbReference type="ARBA" id="ARBA00023033"/>
    </source>
</evidence>
<dbReference type="Gene3D" id="2.70.50.70">
    <property type="match status" value="1"/>
</dbReference>
<dbReference type="RefSeq" id="XP_038782615.1">
    <property type="nucleotide sequence ID" value="XM_038934814.1"/>
</dbReference>
<keyword evidence="4" id="KW-0479">Metal-binding</keyword>
<evidence type="ECO:0000256" key="15">
    <source>
        <dbReference type="ARBA" id="ARBA00047174"/>
    </source>
</evidence>
<dbReference type="PANTHER" id="PTHR33353:SF10">
    <property type="entry name" value="ENDO-BETA-1,4-GLUCANASE D"/>
    <property type="match status" value="1"/>
</dbReference>
<protein>
    <recommendedName>
        <fullName evidence="15">lytic cellulose monooxygenase (C4-dehydrogenating)</fullName>
        <ecNumber evidence="15">1.14.99.56</ecNumber>
    </recommendedName>
</protein>
<dbReference type="GO" id="GO:0030245">
    <property type="term" value="P:cellulose catabolic process"/>
    <property type="evidence" value="ECO:0007669"/>
    <property type="project" value="UniProtKB-KW"/>
</dbReference>
<dbReference type="GO" id="GO:0005576">
    <property type="term" value="C:extracellular region"/>
    <property type="evidence" value="ECO:0007669"/>
    <property type="project" value="UniProtKB-SubCell"/>
</dbReference>
<evidence type="ECO:0000256" key="12">
    <source>
        <dbReference type="ARBA" id="ARBA00023326"/>
    </source>
</evidence>
<evidence type="ECO:0000256" key="8">
    <source>
        <dbReference type="ARBA" id="ARBA00023008"/>
    </source>
</evidence>
<evidence type="ECO:0000256" key="2">
    <source>
        <dbReference type="ARBA" id="ARBA00004613"/>
    </source>
</evidence>
<evidence type="ECO:0000256" key="3">
    <source>
        <dbReference type="ARBA" id="ARBA00022525"/>
    </source>
</evidence>
<comment type="similarity">
    <text evidence="13">Belongs to the polysaccharide monooxygenase AA9 family.</text>
</comment>
<dbReference type="EC" id="1.14.99.56" evidence="15"/>
<dbReference type="CDD" id="cd21175">
    <property type="entry name" value="LPMO_AA9"/>
    <property type="match status" value="1"/>
</dbReference>
<organism evidence="17 18">
    <name type="scientific">Alternaria burnsii</name>
    <dbReference type="NCBI Taxonomy" id="1187904"/>
    <lineage>
        <taxon>Eukaryota</taxon>
        <taxon>Fungi</taxon>
        <taxon>Dikarya</taxon>
        <taxon>Ascomycota</taxon>
        <taxon>Pezizomycotina</taxon>
        <taxon>Dothideomycetes</taxon>
        <taxon>Pleosporomycetidae</taxon>
        <taxon>Pleosporales</taxon>
        <taxon>Pleosporineae</taxon>
        <taxon>Pleosporaceae</taxon>
        <taxon>Alternaria</taxon>
        <taxon>Alternaria sect. Alternaria</taxon>
    </lineage>
</organism>
<evidence type="ECO:0000256" key="6">
    <source>
        <dbReference type="ARBA" id="ARBA00023001"/>
    </source>
</evidence>
<dbReference type="EMBL" id="JAAABM010000017">
    <property type="protein sequence ID" value="KAF7672257.1"/>
    <property type="molecule type" value="Genomic_DNA"/>
</dbReference>
<evidence type="ECO:0000256" key="1">
    <source>
        <dbReference type="ARBA" id="ARBA00001973"/>
    </source>
</evidence>
<gene>
    <name evidence="17" type="ORF">GT037_009767</name>
</gene>
<dbReference type="Proteomes" id="UP000596902">
    <property type="component" value="Unassembled WGS sequence"/>
</dbReference>
<dbReference type="AlphaFoldDB" id="A0A8H7AZ26"/>
<dbReference type="GeneID" id="62207992"/>
<comment type="cofactor">
    <cofactor evidence="1">
        <name>Cu(2+)</name>
        <dbReference type="ChEBI" id="CHEBI:29036"/>
    </cofactor>
</comment>
<keyword evidence="7" id="KW-0560">Oxidoreductase</keyword>
<dbReference type="InterPro" id="IPR049892">
    <property type="entry name" value="AA9"/>
</dbReference>
<keyword evidence="8" id="KW-0186">Copper</keyword>
<accession>A0A8H7AZ26</accession>
<keyword evidence="10" id="KW-1015">Disulfide bond</keyword>
<sequence>MPTVQVLILIVDKPHNSDTVGPSLDANAIEDQSTTDRPTVEILNACTLNYFYKGEGKEKFEGGYRWRWCDSASCKIQANTNELEAEDGLVFDLASYDVQRPFMQRPSIHILDWIDSSDIGNVEAKDCLRQRIDGTIRSFDNEFEAFNNDPVNNDPEQGRFRLELLGAKDFDDTTSSSFAMVRKSQSLGATETASVSSWTQRYWWEIKEIQVDRSVGSSKLKSCYPPVLLKESGMAERPDANDDDLEEEADDEIYPTVVNMKSVLIALLAAASTASAHYTFPELTVKGTKTGQWSYVRKTANYQSNGPTTDVTANAIRCYELSPGTGSKTYTVNAGDSVGFTAVSSISHPGPLQFYLAKVPEGKTAANWDGSGDVWFKIYSQGADFSGGQMNWPSSGKQEVSVPLPKSLPSGEYLMRVEHIALHSASAVGGAQFYISCAQLKVENGGSGTPGPKVAFPGAYKADDKGIQINIYYPVPTSYTPPGPAVWSG</sequence>
<keyword evidence="11" id="KW-0119">Carbohydrate metabolism</keyword>
<dbReference type="Pfam" id="PF03443">
    <property type="entry name" value="AA9"/>
    <property type="match status" value="1"/>
</dbReference>